<feature type="transmembrane region" description="Helical" evidence="2">
    <location>
        <begin position="424"/>
        <end position="445"/>
    </location>
</feature>
<feature type="transmembrane region" description="Helical" evidence="2">
    <location>
        <begin position="388"/>
        <end position="412"/>
    </location>
</feature>
<keyword evidence="2" id="KW-0472">Membrane</keyword>
<gene>
    <name evidence="3" type="ORF">HGA15_08525</name>
</gene>
<keyword evidence="2" id="KW-0812">Transmembrane</keyword>
<organism evidence="3 4">
    <name type="scientific">Nocardia flavorosea</name>
    <dbReference type="NCBI Taxonomy" id="53429"/>
    <lineage>
        <taxon>Bacteria</taxon>
        <taxon>Bacillati</taxon>
        <taxon>Actinomycetota</taxon>
        <taxon>Actinomycetes</taxon>
        <taxon>Mycobacteriales</taxon>
        <taxon>Nocardiaceae</taxon>
        <taxon>Nocardia</taxon>
    </lineage>
</organism>
<protein>
    <submittedName>
        <fullName evidence="3">DUF2142 domain-containing protein</fullName>
    </submittedName>
</protein>
<feature type="transmembrane region" description="Helical" evidence="2">
    <location>
        <begin position="308"/>
        <end position="329"/>
    </location>
</feature>
<reference evidence="3 4" key="1">
    <citation type="submission" date="2020-04" db="EMBL/GenBank/DDBJ databases">
        <title>MicrobeNet Type strains.</title>
        <authorList>
            <person name="Nicholson A.C."/>
        </authorList>
    </citation>
    <scope>NUCLEOTIDE SEQUENCE [LARGE SCALE GENOMIC DNA]</scope>
    <source>
        <strain evidence="3 4">JCM 3332</strain>
    </source>
</reference>
<dbReference type="Proteomes" id="UP000570678">
    <property type="component" value="Unassembled WGS sequence"/>
</dbReference>
<feature type="transmembrane region" description="Helical" evidence="2">
    <location>
        <begin position="270"/>
        <end position="296"/>
    </location>
</feature>
<dbReference type="Pfam" id="PF09913">
    <property type="entry name" value="DUF2142"/>
    <property type="match status" value="1"/>
</dbReference>
<dbReference type="InterPro" id="IPR018674">
    <property type="entry name" value="DUF2142_membrane"/>
</dbReference>
<name>A0A846YH67_9NOCA</name>
<evidence type="ECO:0000313" key="3">
    <source>
        <dbReference type="EMBL" id="NKY56199.1"/>
    </source>
</evidence>
<dbReference type="AlphaFoldDB" id="A0A846YH67"/>
<evidence type="ECO:0000313" key="4">
    <source>
        <dbReference type="Proteomes" id="UP000570678"/>
    </source>
</evidence>
<feature type="transmembrane region" description="Helical" evidence="2">
    <location>
        <begin position="218"/>
        <end position="235"/>
    </location>
</feature>
<proteinExistence type="predicted"/>
<feature type="region of interest" description="Disordered" evidence="1">
    <location>
        <begin position="1"/>
        <end position="33"/>
    </location>
</feature>
<accession>A0A846YH67</accession>
<keyword evidence="2" id="KW-1133">Transmembrane helix</keyword>
<sequence>MPAGSRGRGCPLTADTETRPAGNERAAGSRPLSAPARAGRAVVHRAGPATVAFLLLAGIFGLVFAVMSPPFWGHDELTQFGRAYQVSQGGLGPTAIEDDRGVAYGGEVPAAVEALMGFALDDYTHNPGEPFPLVADPGAYQRLSDAPVTDEQKTVWFTNTAAYSAVPYIPNAIGIWTADLVGADAGTLVRLTRLAGLASYLLVVGFALWALRAHRIQWLAFTVAVLPIAVFQAGTITADTLTNALALLVSALLVKGLFLGDRLGRTETAAVMACAVLLPLCKPTYILLAMLVVLIPAERMGLTGWRRWVTWVCAGLGAAGFAVWMKIAAPTGEGTSLMRPQHQWYTVDTGEQLIGILTDPFGFLRTFWESILRRDHEWFTEFFGELGFAYVNVPATAIVACLLALAVSVGTAERFAHPDFRRTLVVALTMAASVAMIYVTLYMSFTPVGYYIIDGVQGRYFIPLAIVTLVVLLRWMPLRLRGPDDREPGRGAAVTIVVAATIALVATVAKYHIYVWA</sequence>
<dbReference type="EMBL" id="JAAXOT010000003">
    <property type="protein sequence ID" value="NKY56199.1"/>
    <property type="molecule type" value="Genomic_DNA"/>
</dbReference>
<feature type="transmembrane region" description="Helical" evidence="2">
    <location>
        <begin position="194"/>
        <end position="211"/>
    </location>
</feature>
<keyword evidence="4" id="KW-1185">Reference proteome</keyword>
<evidence type="ECO:0000256" key="1">
    <source>
        <dbReference type="SAM" id="MobiDB-lite"/>
    </source>
</evidence>
<feature type="transmembrane region" description="Helical" evidence="2">
    <location>
        <begin position="46"/>
        <end position="67"/>
    </location>
</feature>
<evidence type="ECO:0000256" key="2">
    <source>
        <dbReference type="SAM" id="Phobius"/>
    </source>
</evidence>
<feature type="transmembrane region" description="Helical" evidence="2">
    <location>
        <begin position="492"/>
        <end position="514"/>
    </location>
</feature>
<comment type="caution">
    <text evidence="3">The sequence shown here is derived from an EMBL/GenBank/DDBJ whole genome shotgun (WGS) entry which is preliminary data.</text>
</comment>
<feature type="transmembrane region" description="Helical" evidence="2">
    <location>
        <begin position="460"/>
        <end position="480"/>
    </location>
</feature>